<gene>
    <name evidence="1" type="ORF">FJT64_017197</name>
</gene>
<dbReference type="Proteomes" id="UP000440578">
    <property type="component" value="Unassembled WGS sequence"/>
</dbReference>
<evidence type="ECO:0000313" key="2">
    <source>
        <dbReference type="Proteomes" id="UP000440578"/>
    </source>
</evidence>
<reference evidence="1 2" key="1">
    <citation type="submission" date="2019-07" db="EMBL/GenBank/DDBJ databases">
        <title>Draft genome assembly of a fouling barnacle, Amphibalanus amphitrite (Darwin, 1854): The first reference genome for Thecostraca.</title>
        <authorList>
            <person name="Kim W."/>
        </authorList>
    </citation>
    <scope>NUCLEOTIDE SEQUENCE [LARGE SCALE GENOMIC DNA]</scope>
    <source>
        <strain evidence="1">SNU_AA5</strain>
        <tissue evidence="1">Soma without cirri and trophi</tissue>
    </source>
</reference>
<proteinExistence type="predicted"/>
<evidence type="ECO:0008006" key="3">
    <source>
        <dbReference type="Google" id="ProtNLM"/>
    </source>
</evidence>
<organism evidence="1 2">
    <name type="scientific">Amphibalanus amphitrite</name>
    <name type="common">Striped barnacle</name>
    <name type="synonym">Balanus amphitrite</name>
    <dbReference type="NCBI Taxonomy" id="1232801"/>
    <lineage>
        <taxon>Eukaryota</taxon>
        <taxon>Metazoa</taxon>
        <taxon>Ecdysozoa</taxon>
        <taxon>Arthropoda</taxon>
        <taxon>Crustacea</taxon>
        <taxon>Multicrustacea</taxon>
        <taxon>Cirripedia</taxon>
        <taxon>Thoracica</taxon>
        <taxon>Thoracicalcarea</taxon>
        <taxon>Balanomorpha</taxon>
        <taxon>Balanoidea</taxon>
        <taxon>Balanidae</taxon>
        <taxon>Amphibalaninae</taxon>
        <taxon>Amphibalanus</taxon>
    </lineage>
</organism>
<dbReference type="AlphaFoldDB" id="A0A6A4WWX4"/>
<name>A0A6A4WWX4_AMPAM</name>
<dbReference type="InterPro" id="IPR013783">
    <property type="entry name" value="Ig-like_fold"/>
</dbReference>
<protein>
    <recommendedName>
        <fullName evidence="3">Ig-like domain-containing protein</fullName>
    </recommendedName>
</protein>
<evidence type="ECO:0000313" key="1">
    <source>
        <dbReference type="EMBL" id="KAF0312036.1"/>
    </source>
</evidence>
<accession>A0A6A4WWX4</accession>
<dbReference type="EMBL" id="VIIS01000197">
    <property type="protein sequence ID" value="KAF0312036.1"/>
    <property type="molecule type" value="Genomic_DNA"/>
</dbReference>
<sequence length="160" mass="17240">MLDMSRVPVKSKQPPPPRALKLPTISAAAMQALANRATMVSVDEVVFPHAPPVDGARGQPRYPPLSPAAYLRGVTAIATYRAYFFPGAAIQWLSYVLWLQVVLQDYEITAADVRTPLGQTVVLTCHVPAHVRAVVKVTSWAVDSSLNVYPTLFGGKTAGS</sequence>
<keyword evidence="2" id="KW-1185">Reference proteome</keyword>
<comment type="caution">
    <text evidence="1">The sequence shown here is derived from an EMBL/GenBank/DDBJ whole genome shotgun (WGS) entry which is preliminary data.</text>
</comment>
<dbReference type="Gene3D" id="2.60.40.10">
    <property type="entry name" value="Immunoglobulins"/>
    <property type="match status" value="1"/>
</dbReference>